<gene>
    <name evidence="2" type="ORF">QTN89_17550</name>
</gene>
<dbReference type="Pfam" id="PF07596">
    <property type="entry name" value="SBP_bac_10"/>
    <property type="match status" value="1"/>
</dbReference>
<dbReference type="Proteomes" id="UP001239462">
    <property type="component" value="Unassembled WGS sequence"/>
</dbReference>
<dbReference type="PANTHER" id="PTHR30093">
    <property type="entry name" value="GENERAL SECRETION PATHWAY PROTEIN G"/>
    <property type="match status" value="1"/>
</dbReference>
<dbReference type="InterPro" id="IPR027558">
    <property type="entry name" value="Pre_pil_HX9DG_C"/>
</dbReference>
<dbReference type="EMBL" id="JASZZN010000012">
    <property type="protein sequence ID" value="MDM4017256.1"/>
    <property type="molecule type" value="Genomic_DNA"/>
</dbReference>
<dbReference type="RefSeq" id="WP_149499835.1">
    <property type="nucleotide sequence ID" value="NZ_CP141221.1"/>
</dbReference>
<dbReference type="PROSITE" id="PS00409">
    <property type="entry name" value="PROKAR_NTER_METHYL"/>
    <property type="match status" value="1"/>
</dbReference>
<accession>A0ABT7PL84</accession>
<feature type="domain" description="DUF1559" evidence="1">
    <location>
        <begin position="36"/>
        <end position="373"/>
    </location>
</feature>
<proteinExistence type="predicted"/>
<keyword evidence="3" id="KW-1185">Reference proteome</keyword>
<dbReference type="NCBIfam" id="TIGR02532">
    <property type="entry name" value="IV_pilin_GFxxxE"/>
    <property type="match status" value="1"/>
</dbReference>
<dbReference type="Pfam" id="PF07963">
    <property type="entry name" value="N_methyl"/>
    <property type="match status" value="1"/>
</dbReference>
<dbReference type="SUPFAM" id="SSF54523">
    <property type="entry name" value="Pili subunits"/>
    <property type="match status" value="1"/>
</dbReference>
<evidence type="ECO:0000313" key="3">
    <source>
        <dbReference type="Proteomes" id="UP001239462"/>
    </source>
</evidence>
<dbReference type="Gene3D" id="3.30.700.10">
    <property type="entry name" value="Glycoprotein, Type 4 Pilin"/>
    <property type="match status" value="1"/>
</dbReference>
<dbReference type="PANTHER" id="PTHR30093:SF2">
    <property type="entry name" value="TYPE II SECRETION SYSTEM PROTEIN H"/>
    <property type="match status" value="1"/>
</dbReference>
<name>A0ABT7PL84_9BACT</name>
<evidence type="ECO:0000259" key="1">
    <source>
        <dbReference type="Pfam" id="PF07596"/>
    </source>
</evidence>
<dbReference type="NCBIfam" id="TIGR04294">
    <property type="entry name" value="pre_pil_HX9DG"/>
    <property type="match status" value="1"/>
</dbReference>
<sequence length="421" mass="44612">MNKQSPRRRRGFTLIELLVVVAIIGILVGLLLPAVQAAREAARRMSCSNNFKQIGLAIHNYESAYKVLPKHGSGTRSATNTNNAGVTGGGGGNNSLFLSYLVGTIPFLEQQGLWDTIVAPSSEMADGSTPARAWNAMGPVPWQGQYVPWASEIPALRCPSDPGNGLPALGRTNYAACLGDAIDFIHVGPPVFNDSSAPNRWSDSLAWRFNRTNAACRGVFVPRSSTRFRDILDGLSNTIMAGEIRTGLSDRNVSTNPLNAPGGDADVRDNPLLCRPFLDPESPTKWDDSVPNWQGAVTDGTLSADGQKRGFRWADSRPLFTGMNTILPPNTELCLAAGDGSIGVVSASSQHQGGAHILFADGSVQFISDSIEAGTSSAPSVWLNGANTTAPSNMPGASSPYGLWGSLGTRASNEVVQESFQ</sequence>
<comment type="caution">
    <text evidence="2">The sequence shown here is derived from an EMBL/GenBank/DDBJ whole genome shotgun (WGS) entry which is preliminary data.</text>
</comment>
<evidence type="ECO:0000313" key="2">
    <source>
        <dbReference type="EMBL" id="MDM4017256.1"/>
    </source>
</evidence>
<protein>
    <submittedName>
        <fullName evidence="2">DUF1559 domain-containing protein</fullName>
    </submittedName>
</protein>
<dbReference type="InterPro" id="IPR045584">
    <property type="entry name" value="Pilin-like"/>
</dbReference>
<reference evidence="2 3" key="1">
    <citation type="submission" date="2023-06" db="EMBL/GenBank/DDBJ databases">
        <title>Roseiconus lacunae JC819 isolated from Gulf of Mannar region, Tamil Nadu.</title>
        <authorList>
            <person name="Pk S."/>
            <person name="Ch S."/>
            <person name="Ch V.R."/>
        </authorList>
    </citation>
    <scope>NUCLEOTIDE SEQUENCE [LARGE SCALE GENOMIC DNA]</scope>
    <source>
        <strain evidence="2 3">JC819</strain>
    </source>
</reference>
<organism evidence="2 3">
    <name type="scientific">Roseiconus lacunae</name>
    <dbReference type="NCBI Taxonomy" id="2605694"/>
    <lineage>
        <taxon>Bacteria</taxon>
        <taxon>Pseudomonadati</taxon>
        <taxon>Planctomycetota</taxon>
        <taxon>Planctomycetia</taxon>
        <taxon>Pirellulales</taxon>
        <taxon>Pirellulaceae</taxon>
        <taxon>Roseiconus</taxon>
    </lineage>
</organism>
<dbReference type="InterPro" id="IPR012902">
    <property type="entry name" value="N_methyl_site"/>
</dbReference>
<dbReference type="InterPro" id="IPR011453">
    <property type="entry name" value="DUF1559"/>
</dbReference>